<dbReference type="InterPro" id="IPR034242">
    <property type="entry name" value="MauL"/>
</dbReference>
<dbReference type="KEGG" id="mec:Q7C_1049"/>
<accession>I1YH15</accession>
<evidence type="ECO:0000256" key="1">
    <source>
        <dbReference type="SAM" id="SignalP"/>
    </source>
</evidence>
<sequence length="215" mass="23900" precursor="true">MSPCRLLFASALLANSTILSATVTIAVTDQHGAPLADAVIEIADTQPTVENTDDIAIVDQIDKAFVPDQLVIQQGQLVDFPNSDNIRHHVYSFSKAKAFELKLYADKPEQPVRFDQHGVVVLGCNIHDTMVGYIYVAGDKRVETTNEDGLAHFADDIQRVSVWHAHQTTGPEQLTHYDLGQLNQTREGRYQVTVDVMPPPPRDTFKDTFGENFQP</sequence>
<dbReference type="Proteomes" id="UP000009145">
    <property type="component" value="Chromosome"/>
</dbReference>
<organism evidence="2 3">
    <name type="scientific">Methylophaga frappieri (strain ATCC BAA-2434 / DSM 25690 / JAM7)</name>
    <dbReference type="NCBI Taxonomy" id="754477"/>
    <lineage>
        <taxon>Bacteria</taxon>
        <taxon>Pseudomonadati</taxon>
        <taxon>Pseudomonadota</taxon>
        <taxon>Gammaproteobacteria</taxon>
        <taxon>Thiotrichales</taxon>
        <taxon>Piscirickettsiaceae</taxon>
        <taxon>Methylophaga</taxon>
    </lineage>
</organism>
<name>I1YH15_METFJ</name>
<dbReference type="AlphaFoldDB" id="I1YH15"/>
<dbReference type="Gene3D" id="2.60.40.420">
    <property type="entry name" value="Cupredoxins - blue copper proteins"/>
    <property type="match status" value="1"/>
</dbReference>
<reference evidence="2 3" key="1">
    <citation type="journal article" date="2012" name="J. Bacteriol.">
        <title>Complete genome sequences of Methylophaga sp. strain JAM1 and Methylophaga sp. strain JAM7.</title>
        <authorList>
            <person name="Villeneuve C."/>
            <person name="Martineau C."/>
            <person name="Mauffrey F."/>
            <person name="Villemur R."/>
        </authorList>
    </citation>
    <scope>NUCLEOTIDE SEQUENCE [LARGE SCALE GENOMIC DNA]</scope>
    <source>
        <strain evidence="2 3">JAM7</strain>
    </source>
</reference>
<dbReference type="STRING" id="754477.Q7C_1049"/>
<feature type="chain" id="PRO_5003653968" evidence="1">
    <location>
        <begin position="22"/>
        <end position="215"/>
    </location>
</feature>
<dbReference type="eggNOG" id="COG3794">
    <property type="taxonomic scope" value="Bacteria"/>
</dbReference>
<dbReference type="HOGENOM" id="CLU_084768_2_1_6"/>
<dbReference type="PATRIC" id="fig|754477.3.peg.1030"/>
<evidence type="ECO:0000313" key="2">
    <source>
        <dbReference type="EMBL" id="AFJ02208.1"/>
    </source>
</evidence>
<dbReference type="RefSeq" id="WP_014703628.1">
    <property type="nucleotide sequence ID" value="NC_017856.1"/>
</dbReference>
<gene>
    <name evidence="2" type="ordered locus">Q7C_1049</name>
</gene>
<evidence type="ECO:0000313" key="3">
    <source>
        <dbReference type="Proteomes" id="UP000009145"/>
    </source>
</evidence>
<proteinExistence type="predicted"/>
<dbReference type="CDD" id="cd04221">
    <property type="entry name" value="MauL"/>
    <property type="match status" value="1"/>
</dbReference>
<dbReference type="SUPFAM" id="SSF49503">
    <property type="entry name" value="Cupredoxins"/>
    <property type="match status" value="1"/>
</dbReference>
<dbReference type="EMBL" id="CP003380">
    <property type="protein sequence ID" value="AFJ02208.1"/>
    <property type="molecule type" value="Genomic_DNA"/>
</dbReference>
<feature type="signal peptide" evidence="1">
    <location>
        <begin position="1"/>
        <end position="21"/>
    </location>
</feature>
<protein>
    <submittedName>
        <fullName evidence="2">Protein containing plastocyanin/azurin family domain</fullName>
    </submittedName>
</protein>
<dbReference type="InterPro" id="IPR008972">
    <property type="entry name" value="Cupredoxin"/>
</dbReference>
<keyword evidence="3" id="KW-1185">Reference proteome</keyword>
<keyword evidence="1" id="KW-0732">Signal</keyword>